<keyword evidence="2" id="KW-1185">Reference proteome</keyword>
<reference evidence="1" key="1">
    <citation type="journal article" date="2023" name="Mol. Ecol. Resour.">
        <title>Chromosome-level genome assembly of a triploid poplar Populus alba 'Berolinensis'.</title>
        <authorList>
            <person name="Chen S."/>
            <person name="Yu Y."/>
            <person name="Wang X."/>
            <person name="Wang S."/>
            <person name="Zhang T."/>
            <person name="Zhou Y."/>
            <person name="He R."/>
            <person name="Meng N."/>
            <person name="Wang Y."/>
            <person name="Liu W."/>
            <person name="Liu Z."/>
            <person name="Liu J."/>
            <person name="Guo Q."/>
            <person name="Huang H."/>
            <person name="Sederoff R.R."/>
            <person name="Wang G."/>
            <person name="Qu G."/>
            <person name="Chen S."/>
        </authorList>
    </citation>
    <scope>NUCLEOTIDE SEQUENCE</scope>
    <source>
        <strain evidence="1">SC-2020</strain>
    </source>
</reference>
<gene>
    <name evidence="1" type="ORF">NC653_023293</name>
</gene>
<protein>
    <submittedName>
        <fullName evidence="1">Uncharacterized protein</fullName>
    </submittedName>
</protein>
<evidence type="ECO:0000313" key="1">
    <source>
        <dbReference type="EMBL" id="KAJ6985276.1"/>
    </source>
</evidence>
<evidence type="ECO:0000313" key="2">
    <source>
        <dbReference type="Proteomes" id="UP001164929"/>
    </source>
</evidence>
<dbReference type="Proteomes" id="UP001164929">
    <property type="component" value="Chromosome 9"/>
</dbReference>
<dbReference type="EMBL" id="JAQIZT010000009">
    <property type="protein sequence ID" value="KAJ6985276.1"/>
    <property type="molecule type" value="Genomic_DNA"/>
</dbReference>
<dbReference type="AlphaFoldDB" id="A0AAD6MH81"/>
<sequence length="67" mass="7654">MPSARDSRERRREIVVFSKGNSLPWRSRDGEVSPCYCSIDKSHLDKKPSFNFSSTLFLVTAVKFTGQ</sequence>
<comment type="caution">
    <text evidence="1">The sequence shown here is derived from an EMBL/GenBank/DDBJ whole genome shotgun (WGS) entry which is preliminary data.</text>
</comment>
<name>A0AAD6MH81_9ROSI</name>
<accession>A0AAD6MH81</accession>
<proteinExistence type="predicted"/>
<organism evidence="1 2">
    <name type="scientific">Populus alba x Populus x berolinensis</name>
    <dbReference type="NCBI Taxonomy" id="444605"/>
    <lineage>
        <taxon>Eukaryota</taxon>
        <taxon>Viridiplantae</taxon>
        <taxon>Streptophyta</taxon>
        <taxon>Embryophyta</taxon>
        <taxon>Tracheophyta</taxon>
        <taxon>Spermatophyta</taxon>
        <taxon>Magnoliopsida</taxon>
        <taxon>eudicotyledons</taxon>
        <taxon>Gunneridae</taxon>
        <taxon>Pentapetalae</taxon>
        <taxon>rosids</taxon>
        <taxon>fabids</taxon>
        <taxon>Malpighiales</taxon>
        <taxon>Salicaceae</taxon>
        <taxon>Saliceae</taxon>
        <taxon>Populus</taxon>
    </lineage>
</organism>